<dbReference type="InterPro" id="IPR056924">
    <property type="entry name" value="SH3_Tf2-1"/>
</dbReference>
<feature type="domain" description="Tf2-1-like SH3-like" evidence="1">
    <location>
        <begin position="11"/>
        <end position="54"/>
    </location>
</feature>
<sequence length="54" mass="6399">MYDNDLTYTEGTFVYLKVSLLKSIYIFGLKCKLALRFIGPFKIRRWVGKVSYEL</sequence>
<dbReference type="EMBL" id="JBBNAF010000002">
    <property type="protein sequence ID" value="KAK9162692.1"/>
    <property type="molecule type" value="Genomic_DNA"/>
</dbReference>
<proteinExistence type="predicted"/>
<gene>
    <name evidence="2" type="ORF">Syun_003594</name>
</gene>
<keyword evidence="3" id="KW-1185">Reference proteome</keyword>
<organism evidence="2 3">
    <name type="scientific">Stephania yunnanensis</name>
    <dbReference type="NCBI Taxonomy" id="152371"/>
    <lineage>
        <taxon>Eukaryota</taxon>
        <taxon>Viridiplantae</taxon>
        <taxon>Streptophyta</taxon>
        <taxon>Embryophyta</taxon>
        <taxon>Tracheophyta</taxon>
        <taxon>Spermatophyta</taxon>
        <taxon>Magnoliopsida</taxon>
        <taxon>Ranunculales</taxon>
        <taxon>Menispermaceae</taxon>
        <taxon>Menispermoideae</taxon>
        <taxon>Cissampelideae</taxon>
        <taxon>Stephania</taxon>
    </lineage>
</organism>
<accession>A0AAP0L325</accession>
<evidence type="ECO:0000313" key="3">
    <source>
        <dbReference type="Proteomes" id="UP001420932"/>
    </source>
</evidence>
<name>A0AAP0L325_9MAGN</name>
<reference evidence="2 3" key="1">
    <citation type="submission" date="2024-01" db="EMBL/GenBank/DDBJ databases">
        <title>Genome assemblies of Stephania.</title>
        <authorList>
            <person name="Yang L."/>
        </authorList>
    </citation>
    <scope>NUCLEOTIDE SEQUENCE [LARGE SCALE GENOMIC DNA]</scope>
    <source>
        <strain evidence="2">YNDBR</strain>
        <tissue evidence="2">Leaf</tissue>
    </source>
</reference>
<dbReference type="Proteomes" id="UP001420932">
    <property type="component" value="Unassembled WGS sequence"/>
</dbReference>
<dbReference type="AlphaFoldDB" id="A0AAP0L325"/>
<dbReference type="Pfam" id="PF24626">
    <property type="entry name" value="SH3_Tf2-1"/>
    <property type="match status" value="1"/>
</dbReference>
<evidence type="ECO:0000313" key="2">
    <source>
        <dbReference type="EMBL" id="KAK9162692.1"/>
    </source>
</evidence>
<comment type="caution">
    <text evidence="2">The sequence shown here is derived from an EMBL/GenBank/DDBJ whole genome shotgun (WGS) entry which is preliminary data.</text>
</comment>
<protein>
    <recommendedName>
        <fullName evidence="1">Tf2-1-like SH3-like domain-containing protein</fullName>
    </recommendedName>
</protein>
<evidence type="ECO:0000259" key="1">
    <source>
        <dbReference type="Pfam" id="PF24626"/>
    </source>
</evidence>